<evidence type="ECO:0000256" key="3">
    <source>
        <dbReference type="ARBA" id="ARBA00012967"/>
    </source>
</evidence>
<keyword evidence="4 7" id="KW-0560">Oxidoreductase</keyword>
<evidence type="ECO:0000256" key="8">
    <source>
        <dbReference type="PIRSR" id="PIRSR000102-1"/>
    </source>
</evidence>
<evidence type="ECO:0000256" key="2">
    <source>
        <dbReference type="ARBA" id="ARBA00006054"/>
    </source>
</evidence>
<feature type="domain" description="Lactate/malate dehydrogenase N-terminal" evidence="10">
    <location>
        <begin position="3"/>
        <end position="140"/>
    </location>
</feature>
<feature type="binding site" evidence="7">
    <location>
        <position position="86"/>
    </location>
    <ligand>
        <name>substrate</name>
    </ligand>
</feature>
<comment type="function">
    <text evidence="7">Catalyzes the conversion of lactate to pyruvate.</text>
</comment>
<sequence>MKKILIVGAGAVGTSFAYSLIHKGLVEEIVLYDIDEKRAKGEALDLAHGIYFTKPVEVRAGGLEEAKDSDIVVITAGAKQRPGETRLQLLDRNISIYKELVPEIVKNGFKGIFLIVTNPVDVLTYFAYTFSGFPRNKVIGSGTVLDSSRFAYLLSKHCDVDPRSVNAYVIGEHGDTAVLAWSLTHIGGISILEFCSVCGRKCFDEDVKKAIIKEVRDSAYKIIEYKGATYYAIGLALVNIVEAIVRDENRILPVSTVHPQIFEFKDVPLSLPSIVGRNGVKKVLRVNLTEEEEKELYNSAKFIKKAIDSFSSLSLSSR</sequence>
<feature type="binding site" evidence="7">
    <location>
        <position position="229"/>
    </location>
    <ligand>
        <name>substrate</name>
    </ligand>
</feature>
<dbReference type="InterPro" id="IPR018177">
    <property type="entry name" value="L-lactate_DH_AS"/>
</dbReference>
<evidence type="ECO:0000256" key="5">
    <source>
        <dbReference type="ARBA" id="ARBA00023027"/>
    </source>
</evidence>
<reference evidence="12" key="1">
    <citation type="journal article" date="2020" name="mSystems">
        <title>Genome- and Community-Level Interaction Insights into Carbon Utilization and Element Cycling Functions of Hydrothermarchaeota in Hydrothermal Sediment.</title>
        <authorList>
            <person name="Zhou Z."/>
            <person name="Liu Y."/>
            <person name="Xu W."/>
            <person name="Pan J."/>
            <person name="Luo Z.H."/>
            <person name="Li M."/>
        </authorList>
    </citation>
    <scope>NUCLEOTIDE SEQUENCE [LARGE SCALE GENOMIC DNA]</scope>
    <source>
        <strain evidence="12">SpSt-70</strain>
    </source>
</reference>
<dbReference type="NCBIfam" id="NF000824">
    <property type="entry name" value="PRK00066.1"/>
    <property type="match status" value="1"/>
</dbReference>
<accession>A0A7V3ZJC6</accession>
<dbReference type="InterPro" id="IPR022383">
    <property type="entry name" value="Lactate/malate_DH_C"/>
</dbReference>
<feature type="binding site" evidence="7">
    <location>
        <begin position="146"/>
        <end position="149"/>
    </location>
    <ligand>
        <name>substrate</name>
    </ligand>
</feature>
<feature type="binding site" evidence="7 9">
    <location>
        <begin position="116"/>
        <end position="118"/>
    </location>
    <ligand>
        <name>NAD(+)</name>
        <dbReference type="ChEBI" id="CHEBI:57540"/>
    </ligand>
</feature>
<comment type="similarity">
    <text evidence="2 7">Belongs to the LDH/MDH superfamily. LDH family.</text>
</comment>
<dbReference type="AlphaFoldDB" id="A0A7V3ZJC6"/>
<comment type="subunit">
    <text evidence="7">Homotetramer.</text>
</comment>
<dbReference type="Pfam" id="PF00056">
    <property type="entry name" value="Ldh_1_N"/>
    <property type="match status" value="1"/>
</dbReference>
<name>A0A7V3ZJC6_DICTH</name>
<keyword evidence="7" id="KW-0597">Phosphoprotein</keyword>
<feature type="domain" description="Lactate/malate dehydrogenase C-terminal" evidence="11">
    <location>
        <begin position="143"/>
        <end position="309"/>
    </location>
</feature>
<comment type="subcellular location">
    <subcellularLocation>
        <location evidence="7">Cytoplasm</location>
    </subcellularLocation>
</comment>
<dbReference type="CDD" id="cd05292">
    <property type="entry name" value="LDH_2"/>
    <property type="match status" value="1"/>
</dbReference>
<dbReference type="HAMAP" id="MF_00488">
    <property type="entry name" value="Lactate_dehydrog"/>
    <property type="match status" value="1"/>
</dbReference>
<dbReference type="PROSITE" id="PS00064">
    <property type="entry name" value="L_LDH"/>
    <property type="match status" value="1"/>
</dbReference>
<gene>
    <name evidence="7" type="primary">ldh</name>
    <name evidence="12" type="ORF">ENU78_06455</name>
</gene>
<evidence type="ECO:0000256" key="9">
    <source>
        <dbReference type="PIRSR" id="PIRSR000102-3"/>
    </source>
</evidence>
<dbReference type="Gene3D" id="3.90.110.10">
    <property type="entry name" value="Lactate dehydrogenase/glycoside hydrolase, family 4, C-terminal"/>
    <property type="match status" value="1"/>
</dbReference>
<dbReference type="EMBL" id="DTDV01000017">
    <property type="protein sequence ID" value="HGK24056.1"/>
    <property type="molecule type" value="Genomic_DNA"/>
</dbReference>
<dbReference type="GO" id="GO:0006089">
    <property type="term" value="P:lactate metabolic process"/>
    <property type="evidence" value="ECO:0007669"/>
    <property type="project" value="TreeGrafter"/>
</dbReference>
<evidence type="ECO:0000313" key="12">
    <source>
        <dbReference type="EMBL" id="HGK24056.1"/>
    </source>
</evidence>
<feature type="binding site" evidence="7">
    <location>
        <position position="141"/>
    </location>
    <ligand>
        <name>NAD(+)</name>
        <dbReference type="ChEBI" id="CHEBI:57540"/>
    </ligand>
</feature>
<comment type="caution">
    <text evidence="12">The sequence shown here is derived from an EMBL/GenBank/DDBJ whole genome shotgun (WGS) entry which is preliminary data.</text>
</comment>
<dbReference type="InterPro" id="IPR001236">
    <property type="entry name" value="Lactate/malate_DH_N"/>
</dbReference>
<proteinExistence type="inferred from homology"/>
<dbReference type="InterPro" id="IPR011304">
    <property type="entry name" value="L-lactate_DH"/>
</dbReference>
<evidence type="ECO:0000256" key="6">
    <source>
        <dbReference type="ARBA" id="ARBA00049258"/>
    </source>
</evidence>
<protein>
    <recommendedName>
        <fullName evidence="3 7">L-lactate dehydrogenase</fullName>
        <shortName evidence="7">L-LDH</shortName>
        <ecNumber evidence="3 7">1.1.1.27</ecNumber>
    </recommendedName>
</protein>
<feature type="modified residue" description="Phosphotyrosine" evidence="7">
    <location>
        <position position="220"/>
    </location>
</feature>
<evidence type="ECO:0000256" key="1">
    <source>
        <dbReference type="ARBA" id="ARBA00004843"/>
    </source>
</evidence>
<feature type="binding site" evidence="9">
    <location>
        <position position="93"/>
    </location>
    <ligand>
        <name>NAD(+)</name>
        <dbReference type="ChEBI" id="CHEBI:57540"/>
    </ligand>
</feature>
<feature type="binding site" evidence="7">
    <location>
        <position position="38"/>
    </location>
    <ligand>
        <name>NAD(+)</name>
        <dbReference type="ChEBI" id="CHEBI:57540"/>
    </ligand>
</feature>
<feature type="binding site" evidence="9">
    <location>
        <begin position="8"/>
        <end position="13"/>
    </location>
    <ligand>
        <name>NAD(+)</name>
        <dbReference type="ChEBI" id="CHEBI:57540"/>
    </ligand>
</feature>
<comment type="pathway">
    <text evidence="1 7">Fermentation; pyruvate fermentation to lactate; (S)-lactate from pyruvate: step 1/1.</text>
</comment>
<dbReference type="GO" id="GO:0006096">
    <property type="term" value="P:glycolytic process"/>
    <property type="evidence" value="ECO:0007669"/>
    <property type="project" value="UniProtKB-UniRule"/>
</dbReference>
<dbReference type="GO" id="GO:0005737">
    <property type="term" value="C:cytoplasm"/>
    <property type="evidence" value="ECO:0007669"/>
    <property type="project" value="UniProtKB-SubCell"/>
</dbReference>
<dbReference type="InterPro" id="IPR001557">
    <property type="entry name" value="L-lactate/malate_DH"/>
</dbReference>
<feature type="binding site" evidence="7 9">
    <location>
        <position position="33"/>
    </location>
    <ligand>
        <name>NAD(+)</name>
        <dbReference type="ChEBI" id="CHEBI:57540"/>
    </ligand>
</feature>
<comment type="caution">
    <text evidence="7">Lacks conserved residue(s) required for the propagation of feature annotation.</text>
</comment>
<dbReference type="GO" id="GO:0004459">
    <property type="term" value="F:L-lactate dehydrogenase (NAD+) activity"/>
    <property type="evidence" value="ECO:0007669"/>
    <property type="project" value="UniProtKB-UniRule"/>
</dbReference>
<feature type="binding site" evidence="7">
    <location>
        <position position="80"/>
    </location>
    <ligand>
        <name>substrate</name>
    </ligand>
</feature>
<dbReference type="Pfam" id="PF02866">
    <property type="entry name" value="Ldh_1_C"/>
    <property type="match status" value="1"/>
</dbReference>
<organism evidence="12">
    <name type="scientific">Dictyoglomus thermophilum</name>
    <dbReference type="NCBI Taxonomy" id="14"/>
    <lineage>
        <taxon>Bacteria</taxon>
        <taxon>Pseudomonadati</taxon>
        <taxon>Dictyoglomota</taxon>
        <taxon>Dictyoglomia</taxon>
        <taxon>Dictyoglomales</taxon>
        <taxon>Dictyoglomaceae</taxon>
        <taxon>Dictyoglomus</taxon>
    </lineage>
</organism>
<dbReference type="PIRSF" id="PIRSF000102">
    <property type="entry name" value="Lac_mal_DH"/>
    <property type="match status" value="1"/>
</dbReference>
<feature type="binding site" evidence="7">
    <location>
        <position position="12"/>
    </location>
    <ligand>
        <name>NAD(+)</name>
        <dbReference type="ChEBI" id="CHEBI:57540"/>
    </ligand>
</feature>
<comment type="catalytic activity">
    <reaction evidence="6 7">
        <text>(S)-lactate + NAD(+) = pyruvate + NADH + H(+)</text>
        <dbReference type="Rhea" id="RHEA:23444"/>
        <dbReference type="ChEBI" id="CHEBI:15361"/>
        <dbReference type="ChEBI" id="CHEBI:15378"/>
        <dbReference type="ChEBI" id="CHEBI:16651"/>
        <dbReference type="ChEBI" id="CHEBI:57540"/>
        <dbReference type="ChEBI" id="CHEBI:57945"/>
        <dbReference type="EC" id="1.1.1.27"/>
    </reaction>
</comment>
<dbReference type="Gene3D" id="3.40.50.720">
    <property type="entry name" value="NAD(P)-binding Rossmann-like Domain"/>
    <property type="match status" value="1"/>
</dbReference>
<feature type="binding site" evidence="7">
    <location>
        <begin position="77"/>
        <end position="78"/>
    </location>
    <ligand>
        <name>NAD(+)</name>
        <dbReference type="ChEBI" id="CHEBI:57540"/>
    </ligand>
</feature>
<dbReference type="NCBIfam" id="NF004863">
    <property type="entry name" value="PRK06223.1"/>
    <property type="match status" value="1"/>
</dbReference>
<feature type="binding site" evidence="7">
    <location>
        <begin position="118"/>
        <end position="121"/>
    </location>
    <ligand>
        <name>substrate</name>
    </ligand>
</feature>
<dbReference type="InterPro" id="IPR015955">
    <property type="entry name" value="Lactate_DH/Glyco_Ohase_4_C"/>
</dbReference>
<dbReference type="NCBIfam" id="TIGR01771">
    <property type="entry name" value="L-LDH-NAD"/>
    <property type="match status" value="1"/>
</dbReference>
<keyword evidence="5 7" id="KW-0520">NAD</keyword>
<dbReference type="PRINTS" id="PR00086">
    <property type="entry name" value="LLDHDRGNASE"/>
</dbReference>
<dbReference type="PANTHER" id="PTHR43128:SF16">
    <property type="entry name" value="L-LACTATE DEHYDROGENASE"/>
    <property type="match status" value="1"/>
</dbReference>
<dbReference type="InterPro" id="IPR036291">
    <property type="entry name" value="NAD(P)-bd_dom_sf"/>
</dbReference>
<dbReference type="FunFam" id="3.40.50.720:FF:000018">
    <property type="entry name" value="Malate dehydrogenase"/>
    <property type="match status" value="1"/>
</dbReference>
<dbReference type="SUPFAM" id="SSF56327">
    <property type="entry name" value="LDH C-terminal domain-like"/>
    <property type="match status" value="1"/>
</dbReference>
<dbReference type="SUPFAM" id="SSF51735">
    <property type="entry name" value="NAD(P)-binding Rossmann-fold domains"/>
    <property type="match status" value="1"/>
</dbReference>
<dbReference type="UniPathway" id="UPA00554">
    <property type="reaction ID" value="UER00611"/>
</dbReference>
<dbReference type="EC" id="1.1.1.27" evidence="3 7"/>
<evidence type="ECO:0000259" key="10">
    <source>
        <dbReference type="Pfam" id="PF00056"/>
    </source>
</evidence>
<feature type="active site" description="Proton acceptor" evidence="7 8">
    <location>
        <position position="173"/>
    </location>
</feature>
<evidence type="ECO:0000256" key="4">
    <source>
        <dbReference type="ARBA" id="ARBA00023002"/>
    </source>
</evidence>
<dbReference type="PANTHER" id="PTHR43128">
    <property type="entry name" value="L-2-HYDROXYCARBOXYLATE DEHYDROGENASE (NAD(P)(+))"/>
    <property type="match status" value="1"/>
</dbReference>
<evidence type="ECO:0000259" key="11">
    <source>
        <dbReference type="Pfam" id="PF02866"/>
    </source>
</evidence>
<keyword evidence="7" id="KW-0963">Cytoplasm</keyword>
<evidence type="ECO:0000256" key="7">
    <source>
        <dbReference type="HAMAP-Rule" id="MF_00488"/>
    </source>
</evidence>